<dbReference type="Proteomes" id="UP000316778">
    <property type="component" value="Unassembled WGS sequence"/>
</dbReference>
<keyword evidence="2" id="KW-0238">DNA-binding</keyword>
<dbReference type="PANTHER" id="PTHR21180">
    <property type="entry name" value="ENDONUCLEASE/EXONUCLEASE/PHOSPHATASE FAMILY DOMAIN-CONTAINING PROTEIN 1"/>
    <property type="match status" value="1"/>
</dbReference>
<evidence type="ECO:0000313" key="2">
    <source>
        <dbReference type="EMBL" id="TWI92305.1"/>
    </source>
</evidence>
<dbReference type="InterPro" id="IPR051675">
    <property type="entry name" value="Endo/Exo/Phosphatase_dom_1"/>
</dbReference>
<dbReference type="OrthoDB" id="981124at2"/>
<protein>
    <submittedName>
        <fullName evidence="2">DNA uptake protein ComE-like DNA-binding protein</fullName>
    </submittedName>
</protein>
<reference evidence="2 3" key="1">
    <citation type="journal article" date="2013" name="Stand. Genomic Sci.">
        <title>Genomic Encyclopedia of Type Strains, Phase I: The one thousand microbial genomes (KMG-I) project.</title>
        <authorList>
            <person name="Kyrpides N.C."/>
            <person name="Woyke T."/>
            <person name="Eisen J.A."/>
            <person name="Garrity G."/>
            <person name="Lilburn T.G."/>
            <person name="Beck B.J."/>
            <person name="Whitman W.B."/>
            <person name="Hugenholtz P."/>
            <person name="Klenk H.P."/>
        </authorList>
    </citation>
    <scope>NUCLEOTIDE SEQUENCE [LARGE SCALE GENOMIC DNA]</scope>
    <source>
        <strain evidence="2 3">DSM 13484</strain>
    </source>
</reference>
<keyword evidence="3" id="KW-1185">Reference proteome</keyword>
<accession>A0A562TFM7</accession>
<organism evidence="2 3">
    <name type="scientific">Chitinophaga japonensis</name>
    <name type="common">Flexibacter japonensis</name>
    <dbReference type="NCBI Taxonomy" id="104662"/>
    <lineage>
        <taxon>Bacteria</taxon>
        <taxon>Pseudomonadati</taxon>
        <taxon>Bacteroidota</taxon>
        <taxon>Chitinophagia</taxon>
        <taxon>Chitinophagales</taxon>
        <taxon>Chitinophagaceae</taxon>
        <taxon>Chitinophaga</taxon>
    </lineage>
</organism>
<feature type="transmembrane region" description="Helical" evidence="1">
    <location>
        <begin position="20"/>
        <end position="37"/>
    </location>
</feature>
<dbReference type="GO" id="GO:0015628">
    <property type="term" value="P:protein secretion by the type II secretion system"/>
    <property type="evidence" value="ECO:0007669"/>
    <property type="project" value="TreeGrafter"/>
</dbReference>
<proteinExistence type="predicted"/>
<keyword evidence="1" id="KW-0812">Transmembrane</keyword>
<dbReference type="Pfam" id="PF12836">
    <property type="entry name" value="HHH_3"/>
    <property type="match status" value="2"/>
</dbReference>
<keyword evidence="1" id="KW-1133">Transmembrane helix</keyword>
<evidence type="ECO:0000256" key="1">
    <source>
        <dbReference type="SAM" id="Phobius"/>
    </source>
</evidence>
<dbReference type="RefSeq" id="WP_145711706.1">
    <property type="nucleotide sequence ID" value="NZ_BAAAFY010000001.1"/>
</dbReference>
<gene>
    <name evidence="2" type="ORF">LX66_1690</name>
</gene>
<dbReference type="GO" id="GO:0003677">
    <property type="term" value="F:DNA binding"/>
    <property type="evidence" value="ECO:0007669"/>
    <property type="project" value="UniProtKB-KW"/>
</dbReference>
<dbReference type="AlphaFoldDB" id="A0A562TFM7"/>
<dbReference type="PANTHER" id="PTHR21180:SF32">
    <property type="entry name" value="ENDONUCLEASE_EXONUCLEASE_PHOSPHATASE FAMILY DOMAIN-CONTAINING PROTEIN 1"/>
    <property type="match status" value="1"/>
</dbReference>
<dbReference type="Gene3D" id="1.10.150.280">
    <property type="entry name" value="AF1531-like domain"/>
    <property type="match status" value="2"/>
</dbReference>
<dbReference type="SUPFAM" id="SSF47781">
    <property type="entry name" value="RuvA domain 2-like"/>
    <property type="match status" value="2"/>
</dbReference>
<sequence length="249" mass="28413">MDRQPFRAYFEFTKRERTGILVLLLLTGSCIGLPLAWEAYAPVKVETDSVFLADVAAFRQQLAKAKAAESASFTARRYRAGKARPERAGGYQLPFYRDSVPRHREYPAYKRTWHARKPVIVDINQADSAAWEALPGIGPVLAARIVRFREKLGGFHAIAQIAETYGLPDSTFKKIQPSLRLGSVSLKKLDINEMDEQSLAKHPYIRYKLARLIVKYRSVHGPFSRPEQLQNIPLVDDSIYRKLEKYISF</sequence>
<dbReference type="GO" id="GO:0015627">
    <property type="term" value="C:type II protein secretion system complex"/>
    <property type="evidence" value="ECO:0007669"/>
    <property type="project" value="TreeGrafter"/>
</dbReference>
<dbReference type="PROSITE" id="PS51257">
    <property type="entry name" value="PROKAR_LIPOPROTEIN"/>
    <property type="match status" value="1"/>
</dbReference>
<name>A0A562TFM7_CHIJA</name>
<comment type="caution">
    <text evidence="2">The sequence shown here is derived from an EMBL/GenBank/DDBJ whole genome shotgun (WGS) entry which is preliminary data.</text>
</comment>
<dbReference type="InterPro" id="IPR010994">
    <property type="entry name" value="RuvA_2-like"/>
</dbReference>
<dbReference type="EMBL" id="VLLG01000002">
    <property type="protein sequence ID" value="TWI92305.1"/>
    <property type="molecule type" value="Genomic_DNA"/>
</dbReference>
<keyword evidence="1" id="KW-0472">Membrane</keyword>
<evidence type="ECO:0000313" key="3">
    <source>
        <dbReference type="Proteomes" id="UP000316778"/>
    </source>
</evidence>